<evidence type="ECO:0000256" key="2">
    <source>
        <dbReference type="ARBA" id="ARBA00005364"/>
    </source>
</evidence>
<feature type="domain" description="Sodium/calcium exchanger membrane region" evidence="19">
    <location>
        <begin position="185"/>
        <end position="330"/>
    </location>
</feature>
<feature type="region of interest" description="Disordered" evidence="17">
    <location>
        <begin position="346"/>
        <end position="379"/>
    </location>
</feature>
<keyword evidence="12 18" id="KW-1133">Transmembrane helix</keyword>
<evidence type="ECO:0000256" key="18">
    <source>
        <dbReference type="SAM" id="Phobius"/>
    </source>
</evidence>
<feature type="transmembrane region" description="Helical" evidence="18">
    <location>
        <begin position="633"/>
        <end position="652"/>
    </location>
</feature>
<evidence type="ECO:0000256" key="7">
    <source>
        <dbReference type="ARBA" id="ARBA00022692"/>
    </source>
</evidence>
<dbReference type="NCBIfam" id="TIGR00367">
    <property type="entry name" value="calcium/sodium antiporter"/>
    <property type="match status" value="1"/>
</dbReference>
<evidence type="ECO:0000256" key="13">
    <source>
        <dbReference type="ARBA" id="ARBA00023053"/>
    </source>
</evidence>
<feature type="domain" description="Sodium/calcium exchanger membrane region" evidence="19">
    <location>
        <begin position="520"/>
        <end position="680"/>
    </location>
</feature>
<comment type="subcellular location">
    <subcellularLocation>
        <location evidence="1">Membrane</location>
        <topology evidence="1">Multi-pass membrane protein</topology>
    </subcellularLocation>
</comment>
<dbReference type="GO" id="GO:0005886">
    <property type="term" value="C:plasma membrane"/>
    <property type="evidence" value="ECO:0007669"/>
    <property type="project" value="TreeGrafter"/>
</dbReference>
<sequence length="686" mass="75772">MVIQITIAQSTAVNSATTATSTTGISSTDLLIRDILLNQSSTYYNDELILEQMLAAANMSQPPPETWRAIVNLLTRGVNVTHLQYHLLNNNRNNQNDSHDDQSIKSNEKKTISLLTLKHDDAGGMNNGHHSIQQQQQQQQDGDDDQNLTIKKSTKSHIESAIDEFPSDFMSDEFRNKGGFIVHIAIFVYLSLALAVICDDYFLKSLEYISEALHLPSDIAGATFMAIGTSAPELFTSVIGVFISENDIGTGTIVGSAVFNLIAIPGACGFAAYYNLKNMPKINPFPIIRDTIFYVLTIITLILCIKDNRVDWIESITLIALYIVYIIIMYFNAQISHVVGKSEKFRRHSSSSSSSDPYLNGDVDEKSSRQQRRKTIDLGVNATNESQPLLLTDDSVKRLSPPPAYQSGGSTYVSQQQQINPSTATNEQLDLSKIHLTLSENGKFKEVKSGGNRRMSQSITTNRKQSSEIIDLEQQSIDGSGDDDETDADWSGHPFIQFLLFPFKIIFFITLPKPTRFCFVITFVSSIMWIACLTYFIVWMVTLVGYTLGIPDTVSGITVLAAGTSIPELISSYLIVKKAGLADMAICNSIGSNIFDILFCLGLPWLLKSSIVIVTNGFGLATLASSYIPIQSTALPITSLTLLLTIGAMIMIFRLSRWRLNLKLGILCTLVYIVFVVTSTSLEFNV</sequence>
<evidence type="ECO:0000256" key="17">
    <source>
        <dbReference type="SAM" id="MobiDB-lite"/>
    </source>
</evidence>
<reference evidence="20" key="1">
    <citation type="submission" date="2020-06" db="EMBL/GenBank/DDBJ databases">
        <authorList>
            <person name="Ji K."/>
            <person name="Li J."/>
        </authorList>
    </citation>
    <scope>NUCLEOTIDE SEQUENCE</scope>
    <source>
        <strain evidence="20">JKM2019</strain>
        <tissue evidence="20">Whole body</tissue>
    </source>
</reference>
<feature type="transmembrane region" description="Helical" evidence="18">
    <location>
        <begin position="664"/>
        <end position="682"/>
    </location>
</feature>
<evidence type="ECO:0000256" key="5">
    <source>
        <dbReference type="ARBA" id="ARBA00022538"/>
    </source>
</evidence>
<evidence type="ECO:0000256" key="10">
    <source>
        <dbReference type="ARBA" id="ARBA00022847"/>
    </source>
</evidence>
<gene>
    <name evidence="20" type="ORF">HUG17_0056</name>
</gene>
<evidence type="ECO:0000256" key="8">
    <source>
        <dbReference type="ARBA" id="ARBA00022729"/>
    </source>
</evidence>
<keyword evidence="3" id="KW-0813">Transport</keyword>
<comment type="similarity">
    <text evidence="2">Belongs to the Ca(2+):cation antiporter (CaCA) (TC 2.A.19) family. SLC24A subfamily.</text>
</comment>
<keyword evidence="6" id="KW-0109">Calcium transport</keyword>
<keyword evidence="13" id="KW-0915">Sodium</keyword>
<feature type="transmembrane region" description="Helical" evidence="18">
    <location>
        <begin position="494"/>
        <end position="511"/>
    </location>
</feature>
<dbReference type="InterPro" id="IPR004837">
    <property type="entry name" value="NaCa_Exmemb"/>
</dbReference>
<dbReference type="InterPro" id="IPR044880">
    <property type="entry name" value="NCX_ion-bd_dom_sf"/>
</dbReference>
<evidence type="ECO:0000313" key="20">
    <source>
        <dbReference type="EMBL" id="KAH7644518.1"/>
    </source>
</evidence>
<keyword evidence="8" id="KW-0732">Signal</keyword>
<feature type="region of interest" description="Disordered" evidence="17">
    <location>
        <begin position="391"/>
        <end position="426"/>
    </location>
</feature>
<dbReference type="EMBL" id="SDOV01000001">
    <property type="protein sequence ID" value="KAH7644518.1"/>
    <property type="molecule type" value="Genomic_DNA"/>
</dbReference>
<evidence type="ECO:0000256" key="9">
    <source>
        <dbReference type="ARBA" id="ARBA00022837"/>
    </source>
</evidence>
<evidence type="ECO:0000259" key="19">
    <source>
        <dbReference type="Pfam" id="PF01699"/>
    </source>
</evidence>
<keyword evidence="10" id="KW-0769">Symport</keyword>
<feature type="transmembrane region" description="Helical" evidence="18">
    <location>
        <begin position="222"/>
        <end position="243"/>
    </location>
</feature>
<evidence type="ECO:0000256" key="16">
    <source>
        <dbReference type="ARBA" id="ARBA00023201"/>
    </source>
</evidence>
<evidence type="ECO:0000256" key="12">
    <source>
        <dbReference type="ARBA" id="ARBA00022989"/>
    </source>
</evidence>
<feature type="transmembrane region" description="Helical" evidence="18">
    <location>
        <begin position="250"/>
        <end position="274"/>
    </location>
</feature>
<evidence type="ECO:0000256" key="15">
    <source>
        <dbReference type="ARBA" id="ARBA00023136"/>
    </source>
</evidence>
<evidence type="ECO:0000256" key="4">
    <source>
        <dbReference type="ARBA" id="ARBA00022449"/>
    </source>
</evidence>
<dbReference type="Proteomes" id="UP000828236">
    <property type="component" value="Unassembled WGS sequence"/>
</dbReference>
<dbReference type="AlphaFoldDB" id="A0A9D4P5T6"/>
<keyword evidence="9" id="KW-0106">Calcium</keyword>
<evidence type="ECO:0000256" key="3">
    <source>
        <dbReference type="ARBA" id="ARBA00022448"/>
    </source>
</evidence>
<keyword evidence="15 18" id="KW-0472">Membrane</keyword>
<dbReference type="PANTHER" id="PTHR10846:SF73">
    <property type="entry name" value="SODIUM_CALCIUM EXCHANGER MEMBRANE REGION DOMAIN-CONTAINING PROTEIN"/>
    <property type="match status" value="1"/>
</dbReference>
<feature type="transmembrane region" description="Helical" evidence="18">
    <location>
        <begin position="286"/>
        <end position="305"/>
    </location>
</feature>
<dbReference type="GO" id="GO:0006874">
    <property type="term" value="P:intracellular calcium ion homeostasis"/>
    <property type="evidence" value="ECO:0007669"/>
    <property type="project" value="TreeGrafter"/>
</dbReference>
<feature type="region of interest" description="Disordered" evidence="17">
    <location>
        <begin position="446"/>
        <end position="465"/>
    </location>
</feature>
<keyword evidence="5" id="KW-0633">Potassium transport</keyword>
<dbReference type="PANTHER" id="PTHR10846">
    <property type="entry name" value="SODIUM/POTASSIUM/CALCIUM EXCHANGER"/>
    <property type="match status" value="1"/>
</dbReference>
<reference evidence="20" key="2">
    <citation type="journal article" date="2021" name="World Allergy Organ. J.">
        <title>Chromosome-level assembly of Dermatophagoides farinae genome and transcriptome reveals two novel allergens Der f 37 and Der f 39.</title>
        <authorList>
            <person name="Chen J."/>
            <person name="Cai Z."/>
            <person name="Fan D."/>
            <person name="Hu J."/>
            <person name="Hou Y."/>
            <person name="He Y."/>
            <person name="Zhang Z."/>
            <person name="Zhao Z."/>
            <person name="Gao P."/>
            <person name="Hu W."/>
            <person name="Sun J."/>
            <person name="Li J."/>
            <person name="Ji K."/>
        </authorList>
    </citation>
    <scope>NUCLEOTIDE SEQUENCE</scope>
    <source>
        <strain evidence="20">JKM2019</strain>
    </source>
</reference>
<feature type="compositionally biased region" description="Polar residues" evidence="17">
    <location>
        <begin position="454"/>
        <end position="465"/>
    </location>
</feature>
<accession>A0A9D4P5T6</accession>
<dbReference type="GO" id="GO:0008273">
    <property type="term" value="F:calcium, potassium:sodium antiporter activity"/>
    <property type="evidence" value="ECO:0007669"/>
    <property type="project" value="TreeGrafter"/>
</dbReference>
<feature type="transmembrane region" description="Helical" evidence="18">
    <location>
        <begin position="597"/>
        <end position="621"/>
    </location>
</feature>
<comment type="caution">
    <text evidence="20">The sequence shown here is derived from an EMBL/GenBank/DDBJ whole genome shotgun (WGS) entry which is preliminary data.</text>
</comment>
<feature type="transmembrane region" description="Helical" evidence="18">
    <location>
        <begin position="553"/>
        <end position="576"/>
    </location>
</feature>
<evidence type="ECO:0000256" key="14">
    <source>
        <dbReference type="ARBA" id="ARBA00023065"/>
    </source>
</evidence>
<proteinExistence type="inferred from homology"/>
<dbReference type="Pfam" id="PF01699">
    <property type="entry name" value="Na_Ca_ex"/>
    <property type="match status" value="2"/>
</dbReference>
<keyword evidence="14" id="KW-0406">Ion transport</keyword>
<organism evidence="20">
    <name type="scientific">Dermatophagoides farinae</name>
    <name type="common">American house dust mite</name>
    <dbReference type="NCBI Taxonomy" id="6954"/>
    <lineage>
        <taxon>Eukaryota</taxon>
        <taxon>Metazoa</taxon>
        <taxon>Ecdysozoa</taxon>
        <taxon>Arthropoda</taxon>
        <taxon>Chelicerata</taxon>
        <taxon>Arachnida</taxon>
        <taxon>Acari</taxon>
        <taxon>Acariformes</taxon>
        <taxon>Sarcoptiformes</taxon>
        <taxon>Astigmata</taxon>
        <taxon>Psoroptidia</taxon>
        <taxon>Analgoidea</taxon>
        <taxon>Pyroglyphidae</taxon>
        <taxon>Dermatophagoidinae</taxon>
        <taxon>Dermatophagoides</taxon>
    </lineage>
</organism>
<protein>
    <submittedName>
        <fullName evidence="20">Sodium/potassium/calcium exchanger 5-like protein</fullName>
    </submittedName>
</protein>
<dbReference type="GO" id="GO:0005262">
    <property type="term" value="F:calcium channel activity"/>
    <property type="evidence" value="ECO:0007669"/>
    <property type="project" value="TreeGrafter"/>
</dbReference>
<dbReference type="InterPro" id="IPR004481">
    <property type="entry name" value="K/Na/Ca-exchanger"/>
</dbReference>
<evidence type="ECO:0000256" key="6">
    <source>
        <dbReference type="ARBA" id="ARBA00022568"/>
    </source>
</evidence>
<name>A0A9D4P5T6_DERFA</name>
<dbReference type="FunFam" id="1.20.1420.30:FF:000009">
    <property type="entry name" value="sodium/potassium/calcium exchanger 5 isoform X2"/>
    <property type="match status" value="1"/>
</dbReference>
<keyword evidence="4" id="KW-0050">Antiport</keyword>
<feature type="compositionally biased region" description="Polar residues" evidence="17">
    <location>
        <begin position="407"/>
        <end position="426"/>
    </location>
</feature>
<keyword evidence="16" id="KW-0739">Sodium transport</keyword>
<dbReference type="Gene3D" id="1.20.1420.30">
    <property type="entry name" value="NCX, central ion-binding region"/>
    <property type="match status" value="2"/>
</dbReference>
<feature type="transmembrane region" description="Helical" evidence="18">
    <location>
        <begin position="518"/>
        <end position="541"/>
    </location>
</feature>
<keyword evidence="7 18" id="KW-0812">Transmembrane</keyword>
<feature type="region of interest" description="Disordered" evidence="17">
    <location>
        <begin position="124"/>
        <end position="148"/>
    </location>
</feature>
<feature type="transmembrane region" description="Helical" evidence="18">
    <location>
        <begin position="312"/>
        <end position="331"/>
    </location>
</feature>
<dbReference type="GO" id="GO:0015293">
    <property type="term" value="F:symporter activity"/>
    <property type="evidence" value="ECO:0007669"/>
    <property type="project" value="UniProtKB-KW"/>
</dbReference>
<feature type="transmembrane region" description="Helical" evidence="18">
    <location>
        <begin position="180"/>
        <end position="202"/>
    </location>
</feature>
<evidence type="ECO:0000256" key="1">
    <source>
        <dbReference type="ARBA" id="ARBA00004141"/>
    </source>
</evidence>
<evidence type="ECO:0000256" key="11">
    <source>
        <dbReference type="ARBA" id="ARBA00022958"/>
    </source>
</evidence>
<keyword evidence="11" id="KW-0630">Potassium</keyword>